<protein>
    <submittedName>
        <fullName evidence="2">ABC transporter ATP-binding protein</fullName>
    </submittedName>
</protein>
<dbReference type="Gene3D" id="3.40.50.300">
    <property type="entry name" value="P-loop containing nucleotide triphosphate hydrolases"/>
    <property type="match status" value="1"/>
</dbReference>
<dbReference type="PATRIC" id="fig|1265861.3.peg.1833"/>
<dbReference type="Pfam" id="PF00005">
    <property type="entry name" value="ABC_tran"/>
    <property type="match status" value="1"/>
</dbReference>
<dbReference type="PANTHER" id="PTHR42798:SF6">
    <property type="entry name" value="CELL DIVISION ATP-BINDING PROTEIN FTSE"/>
    <property type="match status" value="1"/>
</dbReference>
<evidence type="ECO:0000313" key="2">
    <source>
        <dbReference type="EMBL" id="EUJ38052.1"/>
    </source>
</evidence>
<dbReference type="PANTHER" id="PTHR42798">
    <property type="entry name" value="LIPOPROTEIN-RELEASING SYSTEM ATP-BINDING PROTEIN LOLD"/>
    <property type="match status" value="1"/>
</dbReference>
<dbReference type="SUPFAM" id="SSF52540">
    <property type="entry name" value="P-loop containing nucleoside triphosphate hydrolases"/>
    <property type="match status" value="1"/>
</dbReference>
<organism evidence="2 3">
    <name type="scientific">Brochothrix campestris FSL F6-1037</name>
    <dbReference type="NCBI Taxonomy" id="1265861"/>
    <lineage>
        <taxon>Bacteria</taxon>
        <taxon>Bacillati</taxon>
        <taxon>Bacillota</taxon>
        <taxon>Bacilli</taxon>
        <taxon>Bacillales</taxon>
        <taxon>Listeriaceae</taxon>
        <taxon>Brochothrix</taxon>
    </lineage>
</organism>
<dbReference type="EMBL" id="AODH01000038">
    <property type="protein sequence ID" value="EUJ38052.1"/>
    <property type="molecule type" value="Genomic_DNA"/>
</dbReference>
<keyword evidence="2" id="KW-0067">ATP-binding</keyword>
<dbReference type="Proteomes" id="UP000019243">
    <property type="component" value="Unassembled WGS sequence"/>
</dbReference>
<name>W7CM01_9LIST</name>
<dbReference type="InterPro" id="IPR003439">
    <property type="entry name" value="ABC_transporter-like_ATP-bd"/>
</dbReference>
<dbReference type="GO" id="GO:0016887">
    <property type="term" value="F:ATP hydrolysis activity"/>
    <property type="evidence" value="ECO:0007669"/>
    <property type="project" value="InterPro"/>
</dbReference>
<evidence type="ECO:0000259" key="1">
    <source>
        <dbReference type="Pfam" id="PF00005"/>
    </source>
</evidence>
<keyword evidence="2" id="KW-0547">Nucleotide-binding</keyword>
<keyword evidence="3" id="KW-1185">Reference proteome</keyword>
<accession>W7CM01</accession>
<feature type="domain" description="ABC transporter" evidence="1">
    <location>
        <begin position="24"/>
        <end position="137"/>
    </location>
</feature>
<sequence length="140" mass="15324">MSILQLKDANKTYGEGHKKVEAMKNTNFVAEQGELIAIIGPSGSGKSTFLTIAGGLQSPSEGSVFINGHDFTNMKEKQRAATRLQEVGFILQASNLVPFLTVAEQLTLSDKVKKDNMNAAERDRLLTELDITDLLKKIPF</sequence>
<evidence type="ECO:0000313" key="3">
    <source>
        <dbReference type="Proteomes" id="UP000019243"/>
    </source>
</evidence>
<reference evidence="2 3" key="1">
    <citation type="submission" date="2012-12" db="EMBL/GenBank/DDBJ databases">
        <title>Novel taxa of Listeriaceae from agricultural environments in the United States.</title>
        <authorList>
            <person name="den Bakker H.C."/>
            <person name="Allred A."/>
            <person name="Warchocki S."/>
            <person name="Wright E.M."/>
            <person name="Burrell A."/>
            <person name="Nightingale K.K."/>
            <person name="Kephart D."/>
            <person name="Wiedmann M."/>
        </authorList>
    </citation>
    <scope>NUCLEOTIDE SEQUENCE [LARGE SCALE GENOMIC DNA]</scope>
    <source>
        <strain evidence="2 3">FSL F6-1037</strain>
    </source>
</reference>
<gene>
    <name evidence="2" type="ORF">BCAMP_09345</name>
</gene>
<dbReference type="InterPro" id="IPR027417">
    <property type="entry name" value="P-loop_NTPase"/>
</dbReference>
<dbReference type="GO" id="GO:0005524">
    <property type="term" value="F:ATP binding"/>
    <property type="evidence" value="ECO:0007669"/>
    <property type="project" value="UniProtKB-KW"/>
</dbReference>
<proteinExistence type="predicted"/>
<comment type="caution">
    <text evidence="2">The sequence shown here is derived from an EMBL/GenBank/DDBJ whole genome shotgun (WGS) entry which is preliminary data.</text>
</comment>
<dbReference type="AlphaFoldDB" id="W7CM01"/>
<dbReference type="STRING" id="1265861.BCAMP_09345"/>